<sequence length="216" mass="24504">MSHTRPAIEIALDLKAMPKLAKVVRRRPLPPLVTPLIRVAAGSRELAQGYAAQYGFSEGYIREACIFFLLEAVLFTGADSHRTLGLEQNASPEEIREHKRWLLMWLHPDRNNNRWETALFQRVVRSAKAVAEPRSAATLSSPPKKQRVLSQRRKIRPRRQARPAPLTLRIPKAVKLAMLLLLLAGALLVQVTVFTGVLQAHRWFTNILWWLNAGES</sequence>
<reference evidence="1" key="1">
    <citation type="submission" date="2021-01" db="EMBL/GenBank/DDBJ databases">
        <authorList>
            <person name="Sun Q."/>
        </authorList>
    </citation>
    <scope>NUCLEOTIDE SEQUENCE</scope>
    <source>
        <strain evidence="1">YIM B02566</strain>
    </source>
</reference>
<proteinExistence type="predicted"/>
<keyword evidence="2" id="KW-1185">Reference proteome</keyword>
<evidence type="ECO:0000313" key="1">
    <source>
        <dbReference type="EMBL" id="MBK1869601.1"/>
    </source>
</evidence>
<gene>
    <name evidence="1" type="ORF">JHL16_24790</name>
</gene>
<evidence type="ECO:0000313" key="2">
    <source>
        <dbReference type="Proteomes" id="UP000616151"/>
    </source>
</evidence>
<protein>
    <submittedName>
        <fullName evidence="1">Uncharacterized protein</fullName>
    </submittedName>
</protein>
<accession>A0ACC5RAT9</accession>
<name>A0ACC5RAT9_9HYPH</name>
<dbReference type="EMBL" id="JAENHL010000008">
    <property type="protein sequence ID" value="MBK1869601.1"/>
    <property type="molecule type" value="Genomic_DNA"/>
</dbReference>
<comment type="caution">
    <text evidence="1">The sequence shown here is derived from an EMBL/GenBank/DDBJ whole genome shotgun (WGS) entry which is preliminary data.</text>
</comment>
<organism evidence="1 2">
    <name type="scientific">Taklimakanibacter albus</name>
    <dbReference type="NCBI Taxonomy" id="2800327"/>
    <lineage>
        <taxon>Bacteria</taxon>
        <taxon>Pseudomonadati</taxon>
        <taxon>Pseudomonadota</taxon>
        <taxon>Alphaproteobacteria</taxon>
        <taxon>Hyphomicrobiales</taxon>
        <taxon>Aestuariivirgaceae</taxon>
        <taxon>Taklimakanibacter</taxon>
    </lineage>
</organism>
<dbReference type="Proteomes" id="UP000616151">
    <property type="component" value="Unassembled WGS sequence"/>
</dbReference>